<dbReference type="InterPro" id="IPR016181">
    <property type="entry name" value="Acyl_CoA_acyltransferase"/>
</dbReference>
<dbReference type="Pfam" id="PF00583">
    <property type="entry name" value="Acetyltransf_1"/>
    <property type="match status" value="1"/>
</dbReference>
<sequence>MEIKEAKTRKEKQAFIKFPFLLYENNPLWVPPLLSEMRRIIQNAESPLFQSGPHAFYLALEGREVVGRIAVGIDEKFNHFRKKKEGYITLFECINSKEVANALFVVAEDWLKKRKVDAFIGPLSPTNGDDFRGLLIENFEDPPLIFTPFNPPWYVSFFEEYGFEKYHTFVAYRYDLERMPFDSCQRAIEYAKSKFNFKVRPINYAEFDREVRAIQSILAQSLISLEYDYLVPPAVEELSRMAKEFKKFIPPNFAQIAWAGEEPVGFAVAIPDYNQVLKKMKGKLLPLGWLTFLLGRHQINRGRAFLLFVIPQYQGKGVPAALLWEIFKEVRKRGYVFAEGSSINAKNVKMCREAESLGGVPYKKFALYRKRLKE</sequence>
<dbReference type="EMBL" id="CP121689">
    <property type="protein sequence ID" value="WZL76764.1"/>
    <property type="molecule type" value="Genomic_DNA"/>
</dbReference>
<protein>
    <submittedName>
        <fullName evidence="2">GNAT family N-acetyltransferase</fullName>
        <ecNumber evidence="2">2.3.1.-</ecNumber>
    </submittedName>
</protein>
<dbReference type="PANTHER" id="PTHR41368">
    <property type="entry name" value="PROTEIN YGHO"/>
    <property type="match status" value="1"/>
</dbReference>
<dbReference type="EC" id="2.3.1.-" evidence="2"/>
<dbReference type="SUPFAM" id="SSF55729">
    <property type="entry name" value="Acyl-CoA N-acyltransferases (Nat)"/>
    <property type="match status" value="1"/>
</dbReference>
<dbReference type="Proteomes" id="UP001461341">
    <property type="component" value="Chromosome"/>
</dbReference>
<accession>A0ABZ2YCN8</accession>
<evidence type="ECO:0000313" key="3">
    <source>
        <dbReference type="Proteomes" id="UP001461341"/>
    </source>
</evidence>
<gene>
    <name evidence="2" type="ORF">QBE54_03265</name>
</gene>
<proteinExistence type="predicted"/>
<dbReference type="InterPro" id="IPR000182">
    <property type="entry name" value="GNAT_dom"/>
</dbReference>
<evidence type="ECO:0000313" key="2">
    <source>
        <dbReference type="EMBL" id="WZL76764.1"/>
    </source>
</evidence>
<dbReference type="PROSITE" id="PS51186">
    <property type="entry name" value="GNAT"/>
    <property type="match status" value="1"/>
</dbReference>
<feature type="domain" description="N-acetyltransferase" evidence="1">
    <location>
        <begin position="209"/>
        <end position="374"/>
    </location>
</feature>
<keyword evidence="2" id="KW-0012">Acyltransferase</keyword>
<evidence type="ECO:0000259" key="1">
    <source>
        <dbReference type="PROSITE" id="PS51186"/>
    </source>
</evidence>
<dbReference type="InterPro" id="IPR039968">
    <property type="entry name" value="BcerS-like"/>
</dbReference>
<reference evidence="2 3" key="1">
    <citation type="submission" date="2023-03" db="EMBL/GenBank/DDBJ databases">
        <title>Novel Species.</title>
        <authorList>
            <person name="Ma S."/>
        </authorList>
    </citation>
    <scope>NUCLEOTIDE SEQUENCE [LARGE SCALE GENOMIC DNA]</scope>
    <source>
        <strain evidence="2 3">B11</strain>
    </source>
</reference>
<keyword evidence="2" id="KW-0808">Transferase</keyword>
<dbReference type="RefSeq" id="WP_369018928.1">
    <property type="nucleotide sequence ID" value="NZ_CP121689.1"/>
</dbReference>
<organism evidence="2 3">
    <name type="scientific">Thermatribacter velox</name>
    <dbReference type="NCBI Taxonomy" id="3039681"/>
    <lineage>
        <taxon>Bacteria</taxon>
        <taxon>Pseudomonadati</taxon>
        <taxon>Atribacterota</taxon>
        <taxon>Atribacteria</taxon>
        <taxon>Atribacterales</taxon>
        <taxon>Thermatribacteraceae</taxon>
        <taxon>Thermatribacter</taxon>
    </lineage>
</organism>
<dbReference type="GO" id="GO:0016746">
    <property type="term" value="F:acyltransferase activity"/>
    <property type="evidence" value="ECO:0007669"/>
    <property type="project" value="UniProtKB-KW"/>
</dbReference>
<dbReference type="CDD" id="cd04301">
    <property type="entry name" value="NAT_SF"/>
    <property type="match status" value="1"/>
</dbReference>
<dbReference type="Gene3D" id="3.40.630.30">
    <property type="match status" value="1"/>
</dbReference>
<name>A0ABZ2YCN8_9BACT</name>
<dbReference type="PANTHER" id="PTHR41368:SF1">
    <property type="entry name" value="PROTEIN YGHO"/>
    <property type="match status" value="1"/>
</dbReference>
<keyword evidence="3" id="KW-1185">Reference proteome</keyword>